<dbReference type="GO" id="GO:0006865">
    <property type="term" value="P:amino acid transport"/>
    <property type="evidence" value="ECO:0007669"/>
    <property type="project" value="InterPro"/>
</dbReference>
<feature type="transmembrane region" description="Helical" evidence="6">
    <location>
        <begin position="64"/>
        <end position="89"/>
    </location>
</feature>
<proteinExistence type="predicted"/>
<keyword evidence="3 6" id="KW-0812">Transmembrane</keyword>
<feature type="transmembrane region" description="Helical" evidence="6">
    <location>
        <begin position="292"/>
        <end position="319"/>
    </location>
</feature>
<feature type="transmembrane region" description="Helical" evidence="6">
    <location>
        <begin position="214"/>
        <end position="234"/>
    </location>
</feature>
<dbReference type="EMBL" id="JASBNA010000022">
    <property type="protein sequence ID" value="KAK7685104.1"/>
    <property type="molecule type" value="Genomic_DNA"/>
</dbReference>
<feature type="transmembrane region" description="Helical" evidence="6">
    <location>
        <begin position="260"/>
        <end position="280"/>
    </location>
</feature>
<organism evidence="7 8">
    <name type="scientific">Cerrena zonata</name>
    <dbReference type="NCBI Taxonomy" id="2478898"/>
    <lineage>
        <taxon>Eukaryota</taxon>
        <taxon>Fungi</taxon>
        <taxon>Dikarya</taxon>
        <taxon>Basidiomycota</taxon>
        <taxon>Agaricomycotina</taxon>
        <taxon>Agaricomycetes</taxon>
        <taxon>Polyporales</taxon>
        <taxon>Cerrenaceae</taxon>
        <taxon>Cerrena</taxon>
    </lineage>
</organism>
<dbReference type="InterPro" id="IPR002293">
    <property type="entry name" value="AA/rel_permease1"/>
</dbReference>
<dbReference type="GO" id="GO:0022857">
    <property type="term" value="F:transmembrane transporter activity"/>
    <property type="evidence" value="ECO:0007669"/>
    <property type="project" value="InterPro"/>
</dbReference>
<feature type="transmembrane region" description="Helical" evidence="6">
    <location>
        <begin position="140"/>
        <end position="165"/>
    </location>
</feature>
<comment type="subcellular location">
    <subcellularLocation>
        <location evidence="1">Membrane</location>
        <topology evidence="1">Multi-pass membrane protein</topology>
    </subcellularLocation>
</comment>
<evidence type="ECO:0000256" key="2">
    <source>
        <dbReference type="ARBA" id="ARBA00022448"/>
    </source>
</evidence>
<evidence type="ECO:0000256" key="1">
    <source>
        <dbReference type="ARBA" id="ARBA00004141"/>
    </source>
</evidence>
<feature type="transmembrane region" description="Helical" evidence="6">
    <location>
        <begin position="400"/>
        <end position="420"/>
    </location>
</feature>
<feature type="transmembrane region" description="Helical" evidence="6">
    <location>
        <begin position="185"/>
        <end position="202"/>
    </location>
</feature>
<keyword evidence="8" id="KW-1185">Reference proteome</keyword>
<evidence type="ECO:0000256" key="4">
    <source>
        <dbReference type="ARBA" id="ARBA00022989"/>
    </source>
</evidence>
<gene>
    <name evidence="7" type="ORF">QCA50_011942</name>
</gene>
<dbReference type="InterPro" id="IPR004840">
    <property type="entry name" value="Amino_acid_permease_CS"/>
</dbReference>
<keyword evidence="4 6" id="KW-1133">Transmembrane helix</keyword>
<dbReference type="GO" id="GO:0016020">
    <property type="term" value="C:membrane"/>
    <property type="evidence" value="ECO:0007669"/>
    <property type="project" value="UniProtKB-SubCell"/>
</dbReference>
<dbReference type="PANTHER" id="PTHR45649:SF6">
    <property type="entry name" value="GABA-SPECIFIC PERMEASE"/>
    <property type="match status" value="1"/>
</dbReference>
<reference evidence="7 8" key="1">
    <citation type="submission" date="2022-09" db="EMBL/GenBank/DDBJ databases">
        <authorList>
            <person name="Palmer J.M."/>
        </authorList>
    </citation>
    <scope>NUCLEOTIDE SEQUENCE [LARGE SCALE GENOMIC DNA]</scope>
    <source>
        <strain evidence="7 8">DSM 7382</strain>
    </source>
</reference>
<evidence type="ECO:0000313" key="8">
    <source>
        <dbReference type="Proteomes" id="UP001385951"/>
    </source>
</evidence>
<comment type="caution">
    <text evidence="7">The sequence shown here is derived from an EMBL/GenBank/DDBJ whole genome shotgun (WGS) entry which is preliminary data.</text>
</comment>
<protein>
    <recommendedName>
        <fullName evidence="9">Amino acid transporter</fullName>
    </recommendedName>
</protein>
<accession>A0AAW0G3Y4</accession>
<dbReference type="PROSITE" id="PS00218">
    <property type="entry name" value="AMINO_ACID_PERMEASE_1"/>
    <property type="match status" value="1"/>
</dbReference>
<evidence type="ECO:0000256" key="5">
    <source>
        <dbReference type="ARBA" id="ARBA00023136"/>
    </source>
</evidence>
<feature type="transmembrane region" description="Helical" evidence="6">
    <location>
        <begin position="460"/>
        <end position="484"/>
    </location>
</feature>
<feature type="transmembrane region" description="Helical" evidence="6">
    <location>
        <begin position="496"/>
        <end position="515"/>
    </location>
</feature>
<feature type="transmembrane region" description="Helical" evidence="6">
    <location>
        <begin position="95"/>
        <end position="128"/>
    </location>
</feature>
<dbReference type="Pfam" id="PF13520">
    <property type="entry name" value="AA_permease_2"/>
    <property type="match status" value="1"/>
</dbReference>
<evidence type="ECO:0000256" key="6">
    <source>
        <dbReference type="SAM" id="Phobius"/>
    </source>
</evidence>
<name>A0AAW0G3Y4_9APHY</name>
<feature type="transmembrane region" description="Helical" evidence="6">
    <location>
        <begin position="349"/>
        <end position="369"/>
    </location>
</feature>
<dbReference type="Proteomes" id="UP001385951">
    <property type="component" value="Unassembled WGS sequence"/>
</dbReference>
<evidence type="ECO:0000313" key="7">
    <source>
        <dbReference type="EMBL" id="KAK7685104.1"/>
    </source>
</evidence>
<dbReference type="PANTHER" id="PTHR45649">
    <property type="entry name" value="AMINO-ACID PERMEASE BAT1"/>
    <property type="match status" value="1"/>
</dbReference>
<dbReference type="PIRSF" id="PIRSF006060">
    <property type="entry name" value="AA_transporter"/>
    <property type="match status" value="1"/>
</dbReference>
<dbReference type="Gene3D" id="1.20.1740.10">
    <property type="entry name" value="Amino acid/polyamine transporter I"/>
    <property type="match status" value="1"/>
</dbReference>
<evidence type="ECO:0008006" key="9">
    <source>
        <dbReference type="Google" id="ProtNLM"/>
    </source>
</evidence>
<sequence length="549" mass="59898">MSESKVENTASLPQVTVMSPSDAGSTYGTQALEDDKNRCLTDEELLAKLGYKQEFKRDFGHLELFGMSFSIVGVVQGIAAVLLFSIPYGGPAAMVWGWFTCSFFLFIVALAMAELGSAAPTAGGLYYWTYKFSSDRYRRIACWLIGYVNTAAYISGLASVDWGVANQIMAAVNIGTNGAFVASNAQVYGVYAAILLSHAVGGSLTTKIIARIQWFYVFLNVALFFVVIIVLPVATPPEFHNTASYALTHFENDTPWPNGYAFILSFLAPAWTVAGFDTSVHISEEARNAPKAVPFAILSATIVSAILGWIVNIVLAFYMGDNLQSVIRDPIGQPMATIFFNSVGKRGTLVVWAFMILTLWMTGMDYLIAGSRQLFAFSRDKAFPFSSYLYHINPYTKTPVHAVCFLALMSLILALISFAGPIAISAVFTMSIVSQYIGFATPIIARWFGGRQFVPGPFSLGIMSAPVAFVASAYMICMIVVFLFPAEPNPTAQNMNYTVVVLGGTIILSLGYYFFPVYGGRHWFTGPVETVGGHGEEKESSHEQVDEKL</sequence>
<keyword evidence="2" id="KW-0813">Transport</keyword>
<keyword evidence="5 6" id="KW-0472">Membrane</keyword>
<evidence type="ECO:0000256" key="3">
    <source>
        <dbReference type="ARBA" id="ARBA00022692"/>
    </source>
</evidence>
<dbReference type="AlphaFoldDB" id="A0AAW0G3Y4"/>